<dbReference type="FunFam" id="2.10.25.10:FF:000014">
    <property type="entry name" value="Latent-transforming growth factor beta-binding protein 3"/>
    <property type="match status" value="1"/>
</dbReference>
<dbReference type="Pfam" id="PF07645">
    <property type="entry name" value="EGF_CA"/>
    <property type="match status" value="4"/>
</dbReference>
<evidence type="ECO:0000259" key="12">
    <source>
        <dbReference type="PROSITE" id="PS51220"/>
    </source>
</evidence>
<comment type="caution">
    <text evidence="13">The sequence shown here is derived from an EMBL/GenBank/DDBJ whole genome shotgun (WGS) entry which is preliminary data.</text>
</comment>
<organism evidence="13 14">
    <name type="scientific">Heterodera trifolii</name>
    <dbReference type="NCBI Taxonomy" id="157864"/>
    <lineage>
        <taxon>Eukaryota</taxon>
        <taxon>Metazoa</taxon>
        <taxon>Ecdysozoa</taxon>
        <taxon>Nematoda</taxon>
        <taxon>Chromadorea</taxon>
        <taxon>Rhabditida</taxon>
        <taxon>Tylenchina</taxon>
        <taxon>Tylenchomorpha</taxon>
        <taxon>Tylenchoidea</taxon>
        <taxon>Heteroderidae</taxon>
        <taxon>Heteroderinae</taxon>
        <taxon>Heterodera</taxon>
    </lineage>
</organism>
<evidence type="ECO:0000256" key="9">
    <source>
        <dbReference type="SAM" id="MobiDB-lite"/>
    </source>
</evidence>
<dbReference type="InterPro" id="IPR009017">
    <property type="entry name" value="GFP"/>
</dbReference>
<dbReference type="FunFam" id="2.10.25.10:FF:000038">
    <property type="entry name" value="Fibrillin 2"/>
    <property type="match status" value="3"/>
</dbReference>
<keyword evidence="6" id="KW-1015">Disulfide bond</keyword>
<dbReference type="PROSITE" id="PS01187">
    <property type="entry name" value="EGF_CA"/>
    <property type="match status" value="3"/>
</dbReference>
<dbReference type="AlphaFoldDB" id="A0ABD2JU55"/>
<dbReference type="Gene3D" id="2.40.155.10">
    <property type="entry name" value="Green fluorescent protein"/>
    <property type="match status" value="1"/>
</dbReference>
<feature type="region of interest" description="Disordered" evidence="9">
    <location>
        <begin position="1114"/>
        <end position="1143"/>
    </location>
</feature>
<evidence type="ECO:0000256" key="10">
    <source>
        <dbReference type="SAM" id="Phobius"/>
    </source>
</evidence>
<sequence>MNNRQRIRRQLAEKEFSDQSLFQGHQTELNQSVPFIFRARLYPYGTKNGDAIMVGAISEFKLSNPLIFLDQTFDTIWIHRNGIVSMAPDFDPSIIPKSLPIINNGPPLIAVFWSNEWNAQRRRVLIRETNEETILAMAQNEVNIQFRYGKEFEPKSIIIITWMDTSAADEDEENELSDADVLFQLALIVGNNACFAHNIFSKLPKSVKAMSGFNGPTFASSSAETVAEMPKFLMLPGSGTSDSSQLTEKSNMGIPGEWLMRIDEEQIFLCGAGFQGIECVDSCLPTQWHLDCSRQCHCADGSACNVESGECPNGKCNPGWKGAPICNEDIDECQDESVSCPNEQPDCMNTPGAYLCLCYEYDNSTGKCMGSSGEADDENAALSSLSSQRRIPVPIPSMVLTPQLGPFLDKMSHQISTQMPIKVTRPSAPKLLLLGTEKAAPMQHKSEFHIKTASAFAPPLLHSAGASASHEHPAACSACDANAVCMQNACQCSDGWRGDGKICIDIDECEQNSTICGHFAECQNTIGSYQCLCNVGFIARPDGQGCIDVDECEETISATTTVCPQENTVCTNFVGGFDCKCKSGFSGDPLNGEGCKDINECEMAEHYCGWNANCTNLDGTFRCECHDGFQQVPNSSAGTKCQDINECDDKTLCHHAATCTNVEGSYLCQCVDGFIGNGKECHETILFPIGQKRSILGIPNKQMDSKVVQLDLPIQIFGQNYSQFYVSSNGYISFNLRFNDTMNFDEMFKNFQFNGGGPIFLPLLAKFVPNSNEFIDIQQIDDQAAQSKGALNRAALQIQQHFKIVDFKPQRLVIITWGEMHTVSQQPNTRGGSTFQVVLIDGILPNSSATFATFLYESVQMNGTHFFTGIVHPFDGVMSPIPFEQLTTGSNVGQPGKWVFRCDQTKLYTCPAGTKGAPLCQEDCEPGTFGLNCAGKCRCANGLPCDFSSGFCPDGKCTAGFSGKNCDSDLDECALGTHRCDKNAICSNLIGSYTCTCNENFHGDGFNCSIADICLARIKLKCAANAHCDSTNEELPECVCNDGFYGDGRRKCEQNGISTEIRMKTMPTSTTTTTSTGAPPTQTTVTVTDSTVSSATTVSLTVFKTTRKAQFVPTRNSGAKSVEKTTTSAKESVETTPKVPNESRKNKLLAEANESKVLVLVVCSAIGAVWLIVAIFFSLIYCVKRYSRRIRSSEYSPEMLSWNATRTATRPAAGRSNLTSTKFI</sequence>
<evidence type="ECO:0000259" key="11">
    <source>
        <dbReference type="PROSITE" id="PS50026"/>
    </source>
</evidence>
<evidence type="ECO:0000256" key="8">
    <source>
        <dbReference type="PROSITE-ProRule" id="PRU00076"/>
    </source>
</evidence>
<keyword evidence="14" id="KW-1185">Reference proteome</keyword>
<keyword evidence="2" id="KW-0964">Secreted</keyword>
<dbReference type="InterPro" id="IPR024731">
    <property type="entry name" value="NELL2-like_EGF"/>
</dbReference>
<feature type="domain" description="EGF-like" evidence="11">
    <location>
        <begin position="1010"/>
        <end position="1053"/>
    </location>
</feature>
<feature type="domain" description="EGF-like" evidence="11">
    <location>
        <begin position="597"/>
        <end position="636"/>
    </location>
</feature>
<dbReference type="InterPro" id="IPR001881">
    <property type="entry name" value="EGF-like_Ca-bd_dom"/>
</dbReference>
<comment type="subcellular location">
    <subcellularLocation>
        <location evidence="1">Secreted</location>
    </subcellularLocation>
</comment>
<dbReference type="GO" id="GO:0005576">
    <property type="term" value="C:extracellular region"/>
    <property type="evidence" value="ECO:0007669"/>
    <property type="project" value="UniProtKB-SubCell"/>
</dbReference>
<feature type="domain" description="EGF-like" evidence="11">
    <location>
        <begin position="505"/>
        <end position="542"/>
    </location>
</feature>
<dbReference type="Gene3D" id="2.10.25.10">
    <property type="entry name" value="Laminin"/>
    <property type="match status" value="5"/>
</dbReference>
<dbReference type="SUPFAM" id="SSF57196">
    <property type="entry name" value="EGF/Laminin"/>
    <property type="match status" value="2"/>
</dbReference>
<feature type="compositionally biased region" description="Polar residues" evidence="9">
    <location>
        <begin position="1114"/>
        <end position="1130"/>
    </location>
</feature>
<dbReference type="PANTHER" id="PTHR24050">
    <property type="entry name" value="PA14 DOMAIN-CONTAINING PROTEIN"/>
    <property type="match status" value="1"/>
</dbReference>
<dbReference type="SMART" id="SM00181">
    <property type="entry name" value="EGF"/>
    <property type="match status" value="9"/>
</dbReference>
<dbReference type="PROSITE" id="PS50026">
    <property type="entry name" value="EGF_3"/>
    <property type="match status" value="5"/>
</dbReference>
<dbReference type="InterPro" id="IPR000742">
    <property type="entry name" value="EGF"/>
</dbReference>
<evidence type="ECO:0000256" key="4">
    <source>
        <dbReference type="ARBA" id="ARBA00022729"/>
    </source>
</evidence>
<dbReference type="InterPro" id="IPR052235">
    <property type="entry name" value="Nephronectin_domain"/>
</dbReference>
<feature type="domain" description="NIDO" evidence="12">
    <location>
        <begin position="111"/>
        <end position="265"/>
    </location>
</feature>
<keyword evidence="5" id="KW-0677">Repeat</keyword>
<evidence type="ECO:0000256" key="5">
    <source>
        <dbReference type="ARBA" id="ARBA00022737"/>
    </source>
</evidence>
<feature type="domain" description="EGF-like" evidence="11">
    <location>
        <begin position="643"/>
        <end position="682"/>
    </location>
</feature>
<protein>
    <submittedName>
        <fullName evidence="13">Uncharacterized protein</fullName>
    </submittedName>
</protein>
<dbReference type="PANTHER" id="PTHR24050:SF28">
    <property type="entry name" value="UROMODULIN-LIKE"/>
    <property type="match status" value="1"/>
</dbReference>
<dbReference type="PROSITE" id="PS00010">
    <property type="entry name" value="ASX_HYDROXYL"/>
    <property type="match status" value="4"/>
</dbReference>
<keyword evidence="7" id="KW-0325">Glycoprotein</keyword>
<dbReference type="SUPFAM" id="SSF57184">
    <property type="entry name" value="Growth factor receptor domain"/>
    <property type="match status" value="1"/>
</dbReference>
<reference evidence="13 14" key="1">
    <citation type="submission" date="2024-10" db="EMBL/GenBank/DDBJ databases">
        <authorList>
            <person name="Kim D."/>
        </authorList>
    </citation>
    <scope>NUCLEOTIDE SEQUENCE [LARGE SCALE GENOMIC DNA]</scope>
    <source>
        <strain evidence="13">BH-2024</strain>
    </source>
</reference>
<dbReference type="Pfam" id="PF12947">
    <property type="entry name" value="EGF_3"/>
    <property type="match status" value="2"/>
</dbReference>
<dbReference type="SMART" id="SM00539">
    <property type="entry name" value="NIDO"/>
    <property type="match status" value="2"/>
</dbReference>
<name>A0ABD2JU55_9BILA</name>
<keyword evidence="3 8" id="KW-0245">EGF-like domain</keyword>
<dbReference type="EMBL" id="JBICBT010000903">
    <property type="protein sequence ID" value="KAL3094147.1"/>
    <property type="molecule type" value="Genomic_DNA"/>
</dbReference>
<dbReference type="Pfam" id="PF06119">
    <property type="entry name" value="NIDO"/>
    <property type="match status" value="2"/>
</dbReference>
<evidence type="ECO:0000256" key="6">
    <source>
        <dbReference type="ARBA" id="ARBA00023157"/>
    </source>
</evidence>
<evidence type="ECO:0000256" key="2">
    <source>
        <dbReference type="ARBA" id="ARBA00022525"/>
    </source>
</evidence>
<dbReference type="GO" id="GO:0071944">
    <property type="term" value="C:cell periphery"/>
    <property type="evidence" value="ECO:0007669"/>
    <property type="project" value="UniProtKB-ARBA"/>
</dbReference>
<proteinExistence type="predicted"/>
<keyword evidence="10" id="KW-1133">Transmembrane helix</keyword>
<accession>A0ABD2JU55</accession>
<dbReference type="InterPro" id="IPR000152">
    <property type="entry name" value="EGF-type_Asp/Asn_hydroxyl_site"/>
</dbReference>
<comment type="caution">
    <text evidence="8">Lacks conserved residue(s) required for the propagation of feature annotation.</text>
</comment>
<dbReference type="InterPro" id="IPR009030">
    <property type="entry name" value="Growth_fac_rcpt_cys_sf"/>
</dbReference>
<feature type="domain" description="EGF-like" evidence="11">
    <location>
        <begin position="969"/>
        <end position="1009"/>
    </location>
</feature>
<evidence type="ECO:0000256" key="1">
    <source>
        <dbReference type="ARBA" id="ARBA00004613"/>
    </source>
</evidence>
<dbReference type="Proteomes" id="UP001620626">
    <property type="component" value="Unassembled WGS sequence"/>
</dbReference>
<evidence type="ECO:0000256" key="3">
    <source>
        <dbReference type="ARBA" id="ARBA00022536"/>
    </source>
</evidence>
<dbReference type="SMART" id="SM00179">
    <property type="entry name" value="EGF_CA"/>
    <property type="match status" value="6"/>
</dbReference>
<gene>
    <name evidence="13" type="ORF">niasHT_028236</name>
</gene>
<dbReference type="PROSITE" id="PS01186">
    <property type="entry name" value="EGF_2"/>
    <property type="match status" value="2"/>
</dbReference>
<evidence type="ECO:0000256" key="7">
    <source>
        <dbReference type="ARBA" id="ARBA00023180"/>
    </source>
</evidence>
<dbReference type="InterPro" id="IPR003886">
    <property type="entry name" value="NIDO_dom"/>
</dbReference>
<evidence type="ECO:0000313" key="14">
    <source>
        <dbReference type="Proteomes" id="UP001620626"/>
    </source>
</evidence>
<keyword evidence="4" id="KW-0732">Signal</keyword>
<keyword evidence="10" id="KW-0812">Transmembrane</keyword>
<dbReference type="PROSITE" id="PS51220">
    <property type="entry name" value="NIDO"/>
    <property type="match status" value="1"/>
</dbReference>
<dbReference type="InterPro" id="IPR018097">
    <property type="entry name" value="EGF_Ca-bd_CS"/>
</dbReference>
<dbReference type="InterPro" id="IPR049883">
    <property type="entry name" value="NOTCH1_EGF-like"/>
</dbReference>
<dbReference type="CDD" id="cd00054">
    <property type="entry name" value="EGF_CA"/>
    <property type="match status" value="5"/>
</dbReference>
<evidence type="ECO:0000313" key="13">
    <source>
        <dbReference type="EMBL" id="KAL3094147.1"/>
    </source>
</evidence>
<feature type="transmembrane region" description="Helical" evidence="10">
    <location>
        <begin position="1157"/>
        <end position="1183"/>
    </location>
</feature>
<dbReference type="Gene3D" id="2.170.300.10">
    <property type="entry name" value="Tie2 ligand-binding domain superfamily"/>
    <property type="match status" value="2"/>
</dbReference>
<keyword evidence="10" id="KW-0472">Membrane</keyword>